<evidence type="ECO:0000313" key="3">
    <source>
        <dbReference type="Proteomes" id="UP001152795"/>
    </source>
</evidence>
<protein>
    <submittedName>
        <fullName evidence="2">Uncharacterized protein</fullName>
    </submittedName>
</protein>
<gene>
    <name evidence="2" type="ORF">PACLA_8A052178</name>
</gene>
<dbReference type="Pfam" id="PF03670">
    <property type="entry name" value="UPF0184"/>
    <property type="match status" value="1"/>
</dbReference>
<dbReference type="AlphaFoldDB" id="A0A6S7I281"/>
<dbReference type="Proteomes" id="UP001152795">
    <property type="component" value="Unassembled WGS sequence"/>
</dbReference>
<feature type="region of interest" description="Disordered" evidence="1">
    <location>
        <begin position="1"/>
        <end position="24"/>
    </location>
</feature>
<reference evidence="2" key="1">
    <citation type="submission" date="2020-04" db="EMBL/GenBank/DDBJ databases">
        <authorList>
            <person name="Alioto T."/>
            <person name="Alioto T."/>
            <person name="Gomez Garrido J."/>
        </authorList>
    </citation>
    <scope>NUCLEOTIDE SEQUENCE</scope>
    <source>
        <strain evidence="2">A484AB</strain>
    </source>
</reference>
<sequence length="75" mass="8551">MADENDKVLTNGSGTNHSTEDEELEEFQALDNELDQLDSCLSVLEGRNENLHSECVKVLERMKELRQQNTNGERT</sequence>
<proteinExistence type="predicted"/>
<organism evidence="2 3">
    <name type="scientific">Paramuricea clavata</name>
    <name type="common">Red gorgonian</name>
    <name type="synonym">Violescent sea-whip</name>
    <dbReference type="NCBI Taxonomy" id="317549"/>
    <lineage>
        <taxon>Eukaryota</taxon>
        <taxon>Metazoa</taxon>
        <taxon>Cnidaria</taxon>
        <taxon>Anthozoa</taxon>
        <taxon>Octocorallia</taxon>
        <taxon>Malacalcyonacea</taxon>
        <taxon>Plexauridae</taxon>
        <taxon>Paramuricea</taxon>
    </lineage>
</organism>
<evidence type="ECO:0000256" key="1">
    <source>
        <dbReference type="SAM" id="MobiDB-lite"/>
    </source>
</evidence>
<dbReference type="EMBL" id="CACRXK020007277">
    <property type="protein sequence ID" value="CAB4011826.1"/>
    <property type="molecule type" value="Genomic_DNA"/>
</dbReference>
<evidence type="ECO:0000313" key="2">
    <source>
        <dbReference type="EMBL" id="CAB4011826.1"/>
    </source>
</evidence>
<comment type="caution">
    <text evidence="2">The sequence shown here is derived from an EMBL/GenBank/DDBJ whole genome shotgun (WGS) entry which is preliminary data.</text>
</comment>
<feature type="compositionally biased region" description="Polar residues" evidence="1">
    <location>
        <begin position="8"/>
        <end position="17"/>
    </location>
</feature>
<name>A0A6S7I281_PARCT</name>
<dbReference type="OrthoDB" id="5967734at2759"/>
<accession>A0A6S7I281</accession>
<keyword evidence="3" id="KW-1185">Reference proteome</keyword>